<sequence>MFSRSSSENSFPDDFQSLHEQWNRRRRLFYLLGSLAGIPSIVVVWLQHRLDNPFIAVTYPVLILSGILWSLALLWKRIPLHWVEKIVLFSISALFLGKLIYLLFFFGDLETAWKEVEAVYWVMALIFILSYIAMERKWALLFNLLVLAVTVGVGIFRFWGIAEPLLVEYIRLEARIATTSFLLFILARTKDEFIRTLTTAHAMHQMAYTDPLTFLPNRRWLTQTLEQRLSRKKRFTLILVDIDHFKQINDTFGHDTGDAVLREVSDCLHHQIRAGDVIGRWGGEEFLILASEEEAQSALQLAQRLRKALENFKLEVNLSVTASFGVTLSQEDDTIFSLLKRADLALYRAKSNGRNCVEWETV</sequence>
<evidence type="ECO:0000256" key="1">
    <source>
        <dbReference type="SAM" id="Coils"/>
    </source>
</evidence>
<gene>
    <name evidence="4" type="ordered locus">ANT_22860</name>
</gene>
<dbReference type="GO" id="GO:0052621">
    <property type="term" value="F:diguanylate cyclase activity"/>
    <property type="evidence" value="ECO:0007669"/>
    <property type="project" value="TreeGrafter"/>
</dbReference>
<dbReference type="PANTHER" id="PTHR45138">
    <property type="entry name" value="REGULATORY COMPONENTS OF SENSORY TRANSDUCTION SYSTEM"/>
    <property type="match status" value="1"/>
</dbReference>
<dbReference type="InterPro" id="IPR000160">
    <property type="entry name" value="GGDEF_dom"/>
</dbReference>
<name>E8MY81_ANATU</name>
<accession>E8MY81</accession>
<dbReference type="NCBIfam" id="TIGR00254">
    <property type="entry name" value="GGDEF"/>
    <property type="match status" value="1"/>
</dbReference>
<proteinExistence type="predicted"/>
<dbReference type="InterPro" id="IPR043128">
    <property type="entry name" value="Rev_trsase/Diguanyl_cyclase"/>
</dbReference>
<feature type="coiled-coil region" evidence="1">
    <location>
        <begin position="288"/>
        <end position="315"/>
    </location>
</feature>
<dbReference type="AlphaFoldDB" id="E8MY81"/>
<dbReference type="RefSeq" id="WP_013560679.1">
    <property type="nucleotide sequence ID" value="NC_014960.1"/>
</dbReference>
<dbReference type="OrthoDB" id="69083at2"/>
<feature type="transmembrane region" description="Helical" evidence="2">
    <location>
        <begin position="54"/>
        <end position="74"/>
    </location>
</feature>
<dbReference type="InParanoid" id="E8MY81"/>
<dbReference type="Gene3D" id="3.30.70.270">
    <property type="match status" value="1"/>
</dbReference>
<feature type="transmembrane region" description="Helical" evidence="2">
    <location>
        <begin position="141"/>
        <end position="160"/>
    </location>
</feature>
<keyword evidence="1" id="KW-0175">Coiled coil</keyword>
<dbReference type="SUPFAM" id="SSF55073">
    <property type="entry name" value="Nucleotide cyclase"/>
    <property type="match status" value="1"/>
</dbReference>
<evidence type="ECO:0000259" key="3">
    <source>
        <dbReference type="PROSITE" id="PS50887"/>
    </source>
</evidence>
<dbReference type="InterPro" id="IPR050469">
    <property type="entry name" value="Diguanylate_Cyclase"/>
</dbReference>
<feature type="transmembrane region" description="Helical" evidence="2">
    <location>
        <begin position="28"/>
        <end position="48"/>
    </location>
</feature>
<dbReference type="InterPro" id="IPR029787">
    <property type="entry name" value="Nucleotide_cyclase"/>
</dbReference>
<feature type="transmembrane region" description="Helical" evidence="2">
    <location>
        <begin position="118"/>
        <end position="134"/>
    </location>
</feature>
<organism evidence="4 5">
    <name type="scientific">Anaerolinea thermophila (strain DSM 14523 / JCM 11388 / NBRC 100420 / UNI-1)</name>
    <dbReference type="NCBI Taxonomy" id="926569"/>
    <lineage>
        <taxon>Bacteria</taxon>
        <taxon>Bacillati</taxon>
        <taxon>Chloroflexota</taxon>
        <taxon>Anaerolineae</taxon>
        <taxon>Anaerolineales</taxon>
        <taxon>Anaerolineaceae</taxon>
        <taxon>Anaerolinea</taxon>
    </lineage>
</organism>
<dbReference type="EMBL" id="AP012029">
    <property type="protein sequence ID" value="BAJ64312.1"/>
    <property type="molecule type" value="Genomic_DNA"/>
</dbReference>
<keyword evidence="2" id="KW-0472">Membrane</keyword>
<dbReference type="Pfam" id="PF00990">
    <property type="entry name" value="GGDEF"/>
    <property type="match status" value="1"/>
</dbReference>
<dbReference type="eggNOG" id="COG2199">
    <property type="taxonomic scope" value="Bacteria"/>
</dbReference>
<protein>
    <submittedName>
        <fullName evidence="4">Hypothetical membrane protein</fullName>
    </submittedName>
</protein>
<feature type="domain" description="GGDEF" evidence="3">
    <location>
        <begin position="233"/>
        <end position="362"/>
    </location>
</feature>
<dbReference type="SMART" id="SM00267">
    <property type="entry name" value="GGDEF"/>
    <property type="match status" value="1"/>
</dbReference>
<evidence type="ECO:0000256" key="2">
    <source>
        <dbReference type="SAM" id="Phobius"/>
    </source>
</evidence>
<reference evidence="4 5" key="1">
    <citation type="submission" date="2010-12" db="EMBL/GenBank/DDBJ databases">
        <title>Whole genome sequence of Anaerolinea thermophila UNI-1.</title>
        <authorList>
            <person name="Narita-Yamada S."/>
            <person name="Kishi E."/>
            <person name="Watanabe Y."/>
            <person name="Takasaki K."/>
            <person name="Ankai A."/>
            <person name="Oguchi A."/>
            <person name="Fukui S."/>
            <person name="Takahashi M."/>
            <person name="Yashiro I."/>
            <person name="Hosoyama A."/>
            <person name="Sekiguchi Y."/>
            <person name="Hanada S."/>
            <person name="Fujita N."/>
        </authorList>
    </citation>
    <scope>NUCLEOTIDE SEQUENCE [LARGE SCALE GENOMIC DNA]</scope>
    <source>
        <strain evidence="5">DSM 14523 / JCM 11388 / NBRC 100420 / UNI-1</strain>
    </source>
</reference>
<keyword evidence="2" id="KW-1133">Transmembrane helix</keyword>
<dbReference type="KEGG" id="atm:ANT_22860"/>
<dbReference type="STRING" id="926569.ANT_22860"/>
<dbReference type="PANTHER" id="PTHR45138:SF9">
    <property type="entry name" value="DIGUANYLATE CYCLASE DGCM-RELATED"/>
    <property type="match status" value="1"/>
</dbReference>
<feature type="transmembrane region" description="Helical" evidence="2">
    <location>
        <begin position="86"/>
        <end position="106"/>
    </location>
</feature>
<keyword evidence="5" id="KW-1185">Reference proteome</keyword>
<evidence type="ECO:0000313" key="4">
    <source>
        <dbReference type="EMBL" id="BAJ64312.1"/>
    </source>
</evidence>
<dbReference type="PROSITE" id="PS50887">
    <property type="entry name" value="GGDEF"/>
    <property type="match status" value="1"/>
</dbReference>
<dbReference type="FunFam" id="3.30.70.270:FF:000001">
    <property type="entry name" value="Diguanylate cyclase domain protein"/>
    <property type="match status" value="1"/>
</dbReference>
<keyword evidence="2" id="KW-0812">Transmembrane</keyword>
<dbReference type="CDD" id="cd01949">
    <property type="entry name" value="GGDEF"/>
    <property type="match status" value="1"/>
</dbReference>
<evidence type="ECO:0000313" key="5">
    <source>
        <dbReference type="Proteomes" id="UP000008922"/>
    </source>
</evidence>
<dbReference type="Proteomes" id="UP000008922">
    <property type="component" value="Chromosome"/>
</dbReference>
<dbReference type="HOGENOM" id="CLU_000445_11_1_0"/>